<accession>A0A1V6QHX6</accession>
<dbReference type="EMBL" id="MDYN01000003">
    <property type="protein sequence ID" value="OQD88834.1"/>
    <property type="molecule type" value="Genomic_DNA"/>
</dbReference>
<proteinExistence type="predicted"/>
<dbReference type="Gene3D" id="3.40.50.720">
    <property type="entry name" value="NAD(P)-binding Rossmann-like Domain"/>
    <property type="match status" value="1"/>
</dbReference>
<gene>
    <name evidence="1" type="ORF">PENANT_c003G05347</name>
</gene>
<evidence type="ECO:0008006" key="3">
    <source>
        <dbReference type="Google" id="ProtNLM"/>
    </source>
</evidence>
<dbReference type="InterPro" id="IPR002347">
    <property type="entry name" value="SDR_fam"/>
</dbReference>
<dbReference type="GO" id="GO:0072330">
    <property type="term" value="P:monocarboxylic acid biosynthetic process"/>
    <property type="evidence" value="ECO:0007669"/>
    <property type="project" value="UniProtKB-ARBA"/>
</dbReference>
<dbReference type="SUPFAM" id="SSF51735">
    <property type="entry name" value="NAD(P)-binding Rossmann-fold domains"/>
    <property type="match status" value="1"/>
</dbReference>
<dbReference type="InterPro" id="IPR036291">
    <property type="entry name" value="NAD(P)-bd_dom_sf"/>
</dbReference>
<dbReference type="PANTHER" id="PTHR45458:SF3">
    <property type="entry name" value="CHAIN DEHYDROGENASE (ATSC), PUTATIVE-RELATED"/>
    <property type="match status" value="1"/>
</dbReference>
<keyword evidence="2" id="KW-1185">Reference proteome</keyword>
<comment type="caution">
    <text evidence="1">The sequence shown here is derived from an EMBL/GenBank/DDBJ whole genome shotgun (WGS) entry which is preliminary data.</text>
</comment>
<dbReference type="InterPro" id="IPR052184">
    <property type="entry name" value="SDR_enzymes"/>
</dbReference>
<dbReference type="AlphaFoldDB" id="A0A1V6QHX6"/>
<sequence>MSSYLITGASRNLGFQFVRHLAQDPENTVIGLVRNKAAADAKAKAEGLQNVHMVEAQYTDLASLKAAAEIVKDITGGSLDYLVNNAAIISSISEFKGLGDFDDDFEILEKDLLESLDINLMAVIKTIHAFMPLILKGKGKKVITISTGMADIDLINETEIEFAAPYAISKAAVNVAVAKYNALYKKEGVLFLAISPGYVATERNIGAPPGNEDKVAVLVQKFAEYAPHFQRPLTPEESITAVLSVMNKASIENGDGEVSPSNPDKFFYNDCSPTKGEGAVAALRPHSYQSFHSPCTYAAWKQVPSAYLYCLQDATITLEVQKMMVESTKNGYGMQTEMVGASQPNYQSAK</sequence>
<dbReference type="Pfam" id="PF00106">
    <property type="entry name" value="adh_short"/>
    <property type="match status" value="1"/>
</dbReference>
<organism evidence="1 2">
    <name type="scientific">Penicillium antarcticum</name>
    <dbReference type="NCBI Taxonomy" id="416450"/>
    <lineage>
        <taxon>Eukaryota</taxon>
        <taxon>Fungi</taxon>
        <taxon>Dikarya</taxon>
        <taxon>Ascomycota</taxon>
        <taxon>Pezizomycotina</taxon>
        <taxon>Eurotiomycetes</taxon>
        <taxon>Eurotiomycetidae</taxon>
        <taxon>Eurotiales</taxon>
        <taxon>Aspergillaceae</taxon>
        <taxon>Penicillium</taxon>
    </lineage>
</organism>
<dbReference type="InterPro" id="IPR029058">
    <property type="entry name" value="AB_hydrolase_fold"/>
</dbReference>
<dbReference type="GO" id="GO:0017000">
    <property type="term" value="P:antibiotic biosynthetic process"/>
    <property type="evidence" value="ECO:0007669"/>
    <property type="project" value="UniProtKB-ARBA"/>
</dbReference>
<reference evidence="2" key="1">
    <citation type="journal article" date="2017" name="Nat. Microbiol.">
        <title>Global analysis of biosynthetic gene clusters reveals vast potential of secondary metabolite production in Penicillium species.</title>
        <authorList>
            <person name="Nielsen J.C."/>
            <person name="Grijseels S."/>
            <person name="Prigent S."/>
            <person name="Ji B."/>
            <person name="Dainat J."/>
            <person name="Nielsen K.F."/>
            <person name="Frisvad J.C."/>
            <person name="Workman M."/>
            <person name="Nielsen J."/>
        </authorList>
    </citation>
    <scope>NUCLEOTIDE SEQUENCE [LARGE SCALE GENOMIC DNA]</scope>
    <source>
        <strain evidence="2">IBT 31811</strain>
    </source>
</reference>
<name>A0A1V6QHX6_9EURO</name>
<dbReference type="PANTHER" id="PTHR45458">
    <property type="entry name" value="SHORT-CHAIN DEHYDROGENASE/REDUCTASE SDR"/>
    <property type="match status" value="1"/>
</dbReference>
<evidence type="ECO:0000313" key="1">
    <source>
        <dbReference type="EMBL" id="OQD88834.1"/>
    </source>
</evidence>
<evidence type="ECO:0000313" key="2">
    <source>
        <dbReference type="Proteomes" id="UP000191672"/>
    </source>
</evidence>
<dbReference type="GO" id="GO:0016616">
    <property type="term" value="F:oxidoreductase activity, acting on the CH-OH group of donors, NAD or NADP as acceptor"/>
    <property type="evidence" value="ECO:0007669"/>
    <property type="project" value="TreeGrafter"/>
</dbReference>
<dbReference type="PRINTS" id="PR00081">
    <property type="entry name" value="GDHRDH"/>
</dbReference>
<dbReference type="Proteomes" id="UP000191672">
    <property type="component" value="Unassembled WGS sequence"/>
</dbReference>
<protein>
    <recommendedName>
        <fullName evidence="3">NAD(P)-binding protein</fullName>
    </recommendedName>
</protein>
<dbReference type="Gene3D" id="3.40.50.1820">
    <property type="entry name" value="alpha/beta hydrolase"/>
    <property type="match status" value="1"/>
</dbReference>